<name>A0A2R6NJT7_9APHY</name>
<keyword evidence="2" id="KW-1185">Reference proteome</keyword>
<dbReference type="Proteomes" id="UP000186601">
    <property type="component" value="Unassembled WGS sequence"/>
</dbReference>
<reference evidence="1 2" key="1">
    <citation type="submission" date="2018-02" db="EMBL/GenBank/DDBJ databases">
        <title>Genome sequence of the basidiomycete white-rot fungus Phlebia centrifuga.</title>
        <authorList>
            <person name="Granchi Z."/>
            <person name="Peng M."/>
            <person name="de Vries R.P."/>
            <person name="Hilden K."/>
            <person name="Makela M.R."/>
            <person name="Grigoriev I."/>
            <person name="Riley R."/>
        </authorList>
    </citation>
    <scope>NUCLEOTIDE SEQUENCE [LARGE SCALE GENOMIC DNA]</scope>
    <source>
        <strain evidence="1 2">FBCC195</strain>
    </source>
</reference>
<protein>
    <submittedName>
        <fullName evidence="1">Uncharacterized protein</fullName>
    </submittedName>
</protein>
<sequence length="127" mass="14304">MYLPSLEVTYNTLREAFIVKKAVLQHLEDLFIGIPALETVWINVINQNWQAGSVEKLWERGSTIAFAATELWPHSISRSIPMRSKENHPRQLAPIMRQLGPIGRIEVLVGLRQSESGTLPIGYIGAK</sequence>
<evidence type="ECO:0000313" key="1">
    <source>
        <dbReference type="EMBL" id="PSR72645.1"/>
    </source>
</evidence>
<accession>A0A2R6NJT7</accession>
<gene>
    <name evidence="1" type="ORF">PHLCEN_2v11492</name>
</gene>
<evidence type="ECO:0000313" key="2">
    <source>
        <dbReference type="Proteomes" id="UP000186601"/>
    </source>
</evidence>
<dbReference type="EMBL" id="MLYV02001148">
    <property type="protein sequence ID" value="PSR72645.1"/>
    <property type="molecule type" value="Genomic_DNA"/>
</dbReference>
<dbReference type="AlphaFoldDB" id="A0A2R6NJT7"/>
<comment type="caution">
    <text evidence="1">The sequence shown here is derived from an EMBL/GenBank/DDBJ whole genome shotgun (WGS) entry which is preliminary data.</text>
</comment>
<proteinExistence type="predicted"/>
<organism evidence="1 2">
    <name type="scientific">Hermanssonia centrifuga</name>
    <dbReference type="NCBI Taxonomy" id="98765"/>
    <lineage>
        <taxon>Eukaryota</taxon>
        <taxon>Fungi</taxon>
        <taxon>Dikarya</taxon>
        <taxon>Basidiomycota</taxon>
        <taxon>Agaricomycotina</taxon>
        <taxon>Agaricomycetes</taxon>
        <taxon>Polyporales</taxon>
        <taxon>Meruliaceae</taxon>
        <taxon>Hermanssonia</taxon>
    </lineage>
</organism>